<dbReference type="FunFam" id="3.40.1160.10:FF:000007">
    <property type="entry name" value="Carbamate kinase"/>
    <property type="match status" value="1"/>
</dbReference>
<dbReference type="Proteomes" id="UP000262195">
    <property type="component" value="Unassembled WGS sequence"/>
</dbReference>
<dbReference type="NCBIfam" id="NF009007">
    <property type="entry name" value="PRK12352.1"/>
    <property type="match status" value="1"/>
</dbReference>
<comment type="caution">
    <text evidence="11">The sequence shown here is derived from an EMBL/GenBank/DDBJ whole genome shotgun (WGS) entry which is preliminary data.</text>
</comment>
<evidence type="ECO:0000256" key="3">
    <source>
        <dbReference type="ARBA" id="ARBA00013070"/>
    </source>
</evidence>
<evidence type="ECO:0000256" key="1">
    <source>
        <dbReference type="ARBA" id="ARBA00005118"/>
    </source>
</evidence>
<dbReference type="CDD" id="cd04235">
    <property type="entry name" value="AAK_CK"/>
    <property type="match status" value="1"/>
</dbReference>
<keyword evidence="5 9" id="KW-0808">Transferase</keyword>
<dbReference type="InterPro" id="IPR003964">
    <property type="entry name" value="Carb_kinase"/>
</dbReference>
<dbReference type="InterPro" id="IPR036393">
    <property type="entry name" value="AceGlu_kinase-like_sf"/>
</dbReference>
<dbReference type="GO" id="GO:0005829">
    <property type="term" value="C:cytosol"/>
    <property type="evidence" value="ECO:0007669"/>
    <property type="project" value="TreeGrafter"/>
</dbReference>
<evidence type="ECO:0000256" key="9">
    <source>
        <dbReference type="PIRNR" id="PIRNR000723"/>
    </source>
</evidence>
<evidence type="ECO:0000313" key="12">
    <source>
        <dbReference type="Proteomes" id="UP000262195"/>
    </source>
</evidence>
<dbReference type="Gene3D" id="3.40.1160.10">
    <property type="entry name" value="Acetylglutamate kinase-like"/>
    <property type="match status" value="1"/>
</dbReference>
<dbReference type="EMBL" id="DQHO01000005">
    <property type="protein sequence ID" value="HCS93229.1"/>
    <property type="molecule type" value="Genomic_DNA"/>
</dbReference>
<evidence type="ECO:0000259" key="10">
    <source>
        <dbReference type="Pfam" id="PF00696"/>
    </source>
</evidence>
<evidence type="ECO:0000313" key="11">
    <source>
        <dbReference type="EMBL" id="HCS93229.1"/>
    </source>
</evidence>
<dbReference type="PRINTS" id="PR01469">
    <property type="entry name" value="CARBMTKINASE"/>
</dbReference>
<evidence type="ECO:0000256" key="2">
    <source>
        <dbReference type="ARBA" id="ARBA00011066"/>
    </source>
</evidence>
<protein>
    <recommendedName>
        <fullName evidence="3 8">Carbamate kinase</fullName>
    </recommendedName>
</protein>
<feature type="domain" description="Aspartate/glutamate/uridylate kinase" evidence="10">
    <location>
        <begin position="3"/>
        <end position="285"/>
    </location>
</feature>
<evidence type="ECO:0000256" key="8">
    <source>
        <dbReference type="NCBIfam" id="TIGR00746"/>
    </source>
</evidence>
<dbReference type="AlphaFoldDB" id="A0A3D4S339"/>
<name>A0A3D4S339_9ENTE</name>
<dbReference type="GO" id="GO:0008804">
    <property type="term" value="F:carbamate kinase activity"/>
    <property type="evidence" value="ECO:0007669"/>
    <property type="project" value="UniProtKB-UniRule"/>
</dbReference>
<gene>
    <name evidence="11" type="primary">arcC</name>
    <name evidence="11" type="ORF">DIW15_00785</name>
</gene>
<organism evidence="11 12">
    <name type="scientific">Bavariicoccus seileri</name>
    <dbReference type="NCBI Taxonomy" id="549685"/>
    <lineage>
        <taxon>Bacteria</taxon>
        <taxon>Bacillati</taxon>
        <taxon>Bacillota</taxon>
        <taxon>Bacilli</taxon>
        <taxon>Lactobacillales</taxon>
        <taxon>Enterococcaceae</taxon>
        <taxon>Bavariicoccus</taxon>
    </lineage>
</organism>
<comment type="similarity">
    <text evidence="2 9">Belongs to the carbamate kinase family.</text>
</comment>
<keyword evidence="6 9" id="KW-0418">Kinase</keyword>
<accession>A0A3D4S339</accession>
<dbReference type="PIRSF" id="PIRSF000723">
    <property type="entry name" value="Carbamate_kin"/>
    <property type="match status" value="1"/>
</dbReference>
<comment type="catalytic activity">
    <reaction evidence="7">
        <text>hydrogencarbonate + NH4(+) + ATP = carbamoyl phosphate + ADP + H2O + H(+)</text>
        <dbReference type="Rhea" id="RHEA:10152"/>
        <dbReference type="ChEBI" id="CHEBI:15377"/>
        <dbReference type="ChEBI" id="CHEBI:15378"/>
        <dbReference type="ChEBI" id="CHEBI:17544"/>
        <dbReference type="ChEBI" id="CHEBI:28938"/>
        <dbReference type="ChEBI" id="CHEBI:30616"/>
        <dbReference type="ChEBI" id="CHEBI:58228"/>
        <dbReference type="ChEBI" id="CHEBI:456216"/>
        <dbReference type="EC" id="2.7.2.2"/>
    </reaction>
</comment>
<dbReference type="InterPro" id="IPR001048">
    <property type="entry name" value="Asp/Glu/Uridylate_kinase"/>
</dbReference>
<dbReference type="SUPFAM" id="SSF53633">
    <property type="entry name" value="Carbamate kinase-like"/>
    <property type="match status" value="1"/>
</dbReference>
<dbReference type="Pfam" id="PF00696">
    <property type="entry name" value="AA_kinase"/>
    <property type="match status" value="1"/>
</dbReference>
<dbReference type="PANTHER" id="PTHR30409">
    <property type="entry name" value="CARBAMATE KINASE"/>
    <property type="match status" value="1"/>
</dbReference>
<evidence type="ECO:0000256" key="5">
    <source>
        <dbReference type="ARBA" id="ARBA00022679"/>
    </source>
</evidence>
<evidence type="ECO:0000256" key="6">
    <source>
        <dbReference type="ARBA" id="ARBA00022777"/>
    </source>
</evidence>
<sequence length="314" mass="33358">MGKRLVVALGGNAILDKDPTATGQQLAIKKTVDFLVALIKEGYQVVVTHGNGPQVGNLVLQMEAAVSDKNPVLPLDSAVAMTQGSIGYWLQQSFHNTLKDLGLTQKVVSVVTQVVVSKDDEAFTNPTKPIGPFHSEEAAKAAQLAGKGTFKADANRGFRKVVASPKPTDIVEIESIKELVASNRVVIAAGGGGIPVIESNHHLQGVEAVIDKDFASELLAYQIEADQFIILTAVDHVSINYGTANQENLGRISKAELNRYKDEGQFAPGSMLPKVEAVIEFLTHRPEATAIITSLDNVSNAIKGISGTIVSDEG</sequence>
<evidence type="ECO:0000256" key="7">
    <source>
        <dbReference type="ARBA" id="ARBA00048467"/>
    </source>
</evidence>
<keyword evidence="4" id="KW-0056">Arginine metabolism</keyword>
<evidence type="ECO:0000256" key="4">
    <source>
        <dbReference type="ARBA" id="ARBA00022503"/>
    </source>
</evidence>
<dbReference type="UniPathway" id="UPA00996">
    <property type="reaction ID" value="UER00366"/>
</dbReference>
<reference evidence="11 12" key="1">
    <citation type="journal article" date="2018" name="Nat. Biotechnol.">
        <title>A standardized bacterial taxonomy based on genome phylogeny substantially revises the tree of life.</title>
        <authorList>
            <person name="Parks D.H."/>
            <person name="Chuvochina M."/>
            <person name="Waite D.W."/>
            <person name="Rinke C."/>
            <person name="Skarshewski A."/>
            <person name="Chaumeil P.A."/>
            <person name="Hugenholtz P."/>
        </authorList>
    </citation>
    <scope>NUCLEOTIDE SEQUENCE [LARGE SCALE GENOMIC DNA]</scope>
    <source>
        <strain evidence="11">UBA11306</strain>
    </source>
</reference>
<dbReference type="PANTHER" id="PTHR30409:SF1">
    <property type="entry name" value="CARBAMATE KINASE-RELATED"/>
    <property type="match status" value="1"/>
</dbReference>
<proteinExistence type="inferred from homology"/>
<dbReference type="GO" id="GO:0019546">
    <property type="term" value="P:L-arginine deiminase pathway"/>
    <property type="evidence" value="ECO:0007669"/>
    <property type="project" value="TreeGrafter"/>
</dbReference>
<dbReference type="STRING" id="1121105.GCA_000421665_01686"/>
<dbReference type="NCBIfam" id="TIGR00746">
    <property type="entry name" value="arcC"/>
    <property type="match status" value="1"/>
</dbReference>
<comment type="pathway">
    <text evidence="1">Metabolic intermediate metabolism; carbamoyl phosphate degradation; CO(2) and NH(3) from carbamoyl phosphate: step 1/1.</text>
</comment>